<dbReference type="VEuPathDB" id="AmoebaDB:FDP41_008020"/>
<reference evidence="1 2" key="1">
    <citation type="journal article" date="2019" name="Sci. Rep.">
        <title>Nanopore sequencing improves the draft genome of the human pathogenic amoeba Naegleria fowleri.</title>
        <authorList>
            <person name="Liechti N."/>
            <person name="Schurch N."/>
            <person name="Bruggmann R."/>
            <person name="Wittwer M."/>
        </authorList>
    </citation>
    <scope>NUCLEOTIDE SEQUENCE [LARGE SCALE GENOMIC DNA]</scope>
    <source>
        <strain evidence="1 2">ATCC 30894</strain>
    </source>
</reference>
<keyword evidence="2" id="KW-1185">Reference proteome</keyword>
<dbReference type="AlphaFoldDB" id="A0A6A5CFR9"/>
<comment type="caution">
    <text evidence="1">The sequence shown here is derived from an EMBL/GenBank/DDBJ whole genome shotgun (WGS) entry which is preliminary data.</text>
</comment>
<name>A0A6A5CFR9_NAEFO</name>
<protein>
    <submittedName>
        <fullName evidence="1">Uncharacterized protein</fullName>
    </submittedName>
</protein>
<organism evidence="1 2">
    <name type="scientific">Naegleria fowleri</name>
    <name type="common">Brain eating amoeba</name>
    <dbReference type="NCBI Taxonomy" id="5763"/>
    <lineage>
        <taxon>Eukaryota</taxon>
        <taxon>Discoba</taxon>
        <taxon>Heterolobosea</taxon>
        <taxon>Tetramitia</taxon>
        <taxon>Eutetramitia</taxon>
        <taxon>Vahlkampfiidae</taxon>
        <taxon>Naegleria</taxon>
    </lineage>
</organism>
<sequence length="340" mass="39516">MKQHYQLLDLDCNVLLYDLIIPFLDDASWLSFGLSCRYLYEQLVKNPEIWEAKMKALDHQVEKQVKQASYLSHFNENDHSIICDNFIRGYWQFRNRMFQRLDSNNCLLDTCMDEVVAPHLHKWKKNVLQLNDNKTRMKARSMILKLQYISFRKFVFCKMNHTSYKTIHNDVATHLNHSVMASNDGFWKSYFVNYAIQQNVVECWSILLTKFSKEVDTNAWSILVGVKSNVPDSTEPLETYTRFGYCVKSNAPVLHGKTSYQVSTANKEGQLIGFKSRVRGSNIDLHVYLADGKVHRVEYSEYAGSTCRPVVSVVCGRHVVSVLPWDGNPNTLKMNDRMIM</sequence>
<proteinExistence type="predicted"/>
<dbReference type="EMBL" id="VFQX01000004">
    <property type="protein sequence ID" value="KAF0984105.1"/>
    <property type="molecule type" value="Genomic_DNA"/>
</dbReference>
<dbReference type="VEuPathDB" id="AmoebaDB:NfTy_004170"/>
<dbReference type="Proteomes" id="UP000444721">
    <property type="component" value="Unassembled WGS sequence"/>
</dbReference>
<dbReference type="VEuPathDB" id="AmoebaDB:NF0036770"/>
<dbReference type="RefSeq" id="XP_044568818.1">
    <property type="nucleotide sequence ID" value="XM_044711830.1"/>
</dbReference>
<evidence type="ECO:0000313" key="1">
    <source>
        <dbReference type="EMBL" id="KAF0984105.1"/>
    </source>
</evidence>
<dbReference type="OMA" id="RVEYSEY"/>
<accession>A0A6A5CFR9</accession>
<evidence type="ECO:0000313" key="2">
    <source>
        <dbReference type="Proteomes" id="UP000444721"/>
    </source>
</evidence>
<gene>
    <name evidence="1" type="ORF">FDP41_008020</name>
</gene>
<dbReference type="GeneID" id="68115238"/>